<sequence length="390" mass="41264">MPSFAALLTLATAASAVALPGQPQGKKKFTLNVKYNENYRYTPSVSSHVRRQDDGDGNDDPPTTGTTPAYNSKARPDAEYYVQMDIGSPAQTFNILFDTGSSDLWLFGSDVSGTVNKGQAKWNASASDTSSYVKKSSWDITYADGSGASGDVWKDSVTIAGLTVDSQGIESADTVTKQKSGGTILGNPVSGIVGFAFDGGNTAKPRQKTLFSNMKDSLDKPIFTADLQHKADGTFGFGFIDDDKYSGTMNWATVDTSTDFWTFTSTGYAIGDGKFVTLDITGIADTGGSSVSMPAAVKDAYYAKIPDANGTTVPCDATLPDFYFGVGTGKIKVAGKYLMRTLDDGTCTTKIVKAKKDNDCTFGSPTMLGAYVVFDDGSTKSGTRIGWANS</sequence>
<accession>A0A0A1TCF5</accession>
<dbReference type="AlphaFoldDB" id="A0A0A1TCF5"/>
<keyword evidence="10" id="KW-1185">Reference proteome</keyword>
<name>A0A0A1TCF5_9HYPO</name>
<evidence type="ECO:0000256" key="2">
    <source>
        <dbReference type="ARBA" id="ARBA00022750"/>
    </source>
</evidence>
<dbReference type="GO" id="GO:0006508">
    <property type="term" value="P:proteolysis"/>
    <property type="evidence" value="ECO:0007669"/>
    <property type="project" value="UniProtKB-KW"/>
</dbReference>
<evidence type="ECO:0000256" key="7">
    <source>
        <dbReference type="SAM" id="SignalP"/>
    </source>
</evidence>
<dbReference type="InterPro" id="IPR033121">
    <property type="entry name" value="PEPTIDASE_A1"/>
</dbReference>
<dbReference type="OrthoDB" id="2747330at2759"/>
<feature type="active site" evidence="3">
    <location>
        <position position="98"/>
    </location>
</feature>
<dbReference type="Proteomes" id="UP000039046">
    <property type="component" value="Unassembled WGS sequence"/>
</dbReference>
<comment type="similarity">
    <text evidence="1 5">Belongs to the peptidase A1 family.</text>
</comment>
<reference evidence="9 10" key="1">
    <citation type="journal article" date="2015" name="Genome Announc.">
        <title>Draft Genome Sequence and Gene Annotation of the Entomopathogenic Fungus Verticillium hemipterigenum.</title>
        <authorList>
            <person name="Horn F."/>
            <person name="Habel A."/>
            <person name="Scharf D.H."/>
            <person name="Dworschak J."/>
            <person name="Brakhage A.A."/>
            <person name="Guthke R."/>
            <person name="Hertweck C."/>
            <person name="Linde J."/>
        </authorList>
    </citation>
    <scope>NUCLEOTIDE SEQUENCE [LARGE SCALE GENOMIC DNA]</scope>
</reference>
<keyword evidence="7" id="KW-0732">Signal</keyword>
<evidence type="ECO:0000259" key="8">
    <source>
        <dbReference type="PROSITE" id="PS51767"/>
    </source>
</evidence>
<dbReference type="EMBL" id="CDHN01000007">
    <property type="protein sequence ID" value="CEJ94701.1"/>
    <property type="molecule type" value="Genomic_DNA"/>
</dbReference>
<organism evidence="9 10">
    <name type="scientific">[Torrubiella] hemipterigena</name>
    <dbReference type="NCBI Taxonomy" id="1531966"/>
    <lineage>
        <taxon>Eukaryota</taxon>
        <taxon>Fungi</taxon>
        <taxon>Dikarya</taxon>
        <taxon>Ascomycota</taxon>
        <taxon>Pezizomycotina</taxon>
        <taxon>Sordariomycetes</taxon>
        <taxon>Hypocreomycetidae</taxon>
        <taxon>Hypocreales</taxon>
        <taxon>Clavicipitaceae</taxon>
        <taxon>Clavicipitaceae incertae sedis</taxon>
        <taxon>'Torrubiella' clade</taxon>
    </lineage>
</organism>
<dbReference type="InterPro" id="IPR001461">
    <property type="entry name" value="Aspartic_peptidase_A1"/>
</dbReference>
<dbReference type="PANTHER" id="PTHR47966:SF2">
    <property type="entry name" value="ASPERGILLOPEPSIN-1-RELATED"/>
    <property type="match status" value="1"/>
</dbReference>
<feature type="disulfide bond" evidence="4">
    <location>
        <begin position="315"/>
        <end position="347"/>
    </location>
</feature>
<evidence type="ECO:0000256" key="5">
    <source>
        <dbReference type="RuleBase" id="RU000454"/>
    </source>
</evidence>
<keyword evidence="5" id="KW-0378">Hydrolase</keyword>
<feature type="signal peptide" evidence="7">
    <location>
        <begin position="1"/>
        <end position="18"/>
    </location>
</feature>
<evidence type="ECO:0000313" key="10">
    <source>
        <dbReference type="Proteomes" id="UP000039046"/>
    </source>
</evidence>
<dbReference type="GO" id="GO:0004190">
    <property type="term" value="F:aspartic-type endopeptidase activity"/>
    <property type="evidence" value="ECO:0007669"/>
    <property type="project" value="UniProtKB-KW"/>
</dbReference>
<evidence type="ECO:0000256" key="4">
    <source>
        <dbReference type="PIRSR" id="PIRSR601461-2"/>
    </source>
</evidence>
<feature type="chain" id="PRO_5001979195" description="Peptidase A1 domain-containing protein" evidence="7">
    <location>
        <begin position="19"/>
        <end position="390"/>
    </location>
</feature>
<keyword evidence="5" id="KW-0645">Protease</keyword>
<gene>
    <name evidence="9" type="ORF">VHEMI10218</name>
</gene>
<proteinExistence type="inferred from homology"/>
<evidence type="ECO:0000256" key="3">
    <source>
        <dbReference type="PIRSR" id="PIRSR601461-1"/>
    </source>
</evidence>
<evidence type="ECO:0000256" key="1">
    <source>
        <dbReference type="ARBA" id="ARBA00007447"/>
    </source>
</evidence>
<dbReference type="PROSITE" id="PS00141">
    <property type="entry name" value="ASP_PROTEASE"/>
    <property type="match status" value="1"/>
</dbReference>
<protein>
    <recommendedName>
        <fullName evidence="8">Peptidase A1 domain-containing protein</fullName>
    </recommendedName>
</protein>
<evidence type="ECO:0000256" key="6">
    <source>
        <dbReference type="SAM" id="MobiDB-lite"/>
    </source>
</evidence>
<dbReference type="Pfam" id="PF00026">
    <property type="entry name" value="Asp"/>
    <property type="match status" value="1"/>
</dbReference>
<dbReference type="HOGENOM" id="CLU_013253_0_3_1"/>
<evidence type="ECO:0000313" key="9">
    <source>
        <dbReference type="EMBL" id="CEJ94701.1"/>
    </source>
</evidence>
<dbReference type="InterPro" id="IPR001969">
    <property type="entry name" value="Aspartic_peptidase_AS"/>
</dbReference>
<dbReference type="PANTHER" id="PTHR47966">
    <property type="entry name" value="BETA-SITE APP-CLEAVING ENZYME, ISOFORM A-RELATED"/>
    <property type="match status" value="1"/>
</dbReference>
<dbReference type="InterPro" id="IPR021109">
    <property type="entry name" value="Peptidase_aspartic_dom_sf"/>
</dbReference>
<dbReference type="PRINTS" id="PR00792">
    <property type="entry name" value="PEPSIN"/>
</dbReference>
<feature type="domain" description="Peptidase A1" evidence="8">
    <location>
        <begin position="80"/>
        <end position="388"/>
    </location>
</feature>
<feature type="active site" evidence="3">
    <location>
        <position position="285"/>
    </location>
</feature>
<keyword evidence="4" id="KW-1015">Disulfide bond</keyword>
<keyword evidence="2 5" id="KW-0064">Aspartyl protease</keyword>
<dbReference type="Gene3D" id="2.40.70.10">
    <property type="entry name" value="Acid Proteases"/>
    <property type="match status" value="2"/>
</dbReference>
<dbReference type="STRING" id="1531966.A0A0A1TCF5"/>
<feature type="region of interest" description="Disordered" evidence="6">
    <location>
        <begin position="42"/>
        <end position="73"/>
    </location>
</feature>
<dbReference type="SUPFAM" id="SSF50630">
    <property type="entry name" value="Acid proteases"/>
    <property type="match status" value="1"/>
</dbReference>
<dbReference type="PROSITE" id="PS51767">
    <property type="entry name" value="PEPTIDASE_A1"/>
    <property type="match status" value="1"/>
</dbReference>